<reference evidence="2" key="2">
    <citation type="submission" date="2018-02" db="UniProtKB">
        <authorList>
            <consortium name="EnsemblPlants"/>
        </authorList>
    </citation>
    <scope>IDENTIFICATION</scope>
    <source>
        <strain evidence="2">Williams 82</strain>
    </source>
</reference>
<dbReference type="AlphaFoldDB" id="A0A0R0L613"/>
<gene>
    <name evidence="1" type="ORF">GLYMA_01G032700</name>
</gene>
<reference evidence="1" key="3">
    <citation type="submission" date="2018-07" db="EMBL/GenBank/DDBJ databases">
        <title>WGS assembly of Glycine max.</title>
        <authorList>
            <person name="Schmutz J."/>
            <person name="Cannon S."/>
            <person name="Schlueter J."/>
            <person name="Ma J."/>
            <person name="Mitros T."/>
            <person name="Nelson W."/>
            <person name="Hyten D."/>
            <person name="Song Q."/>
            <person name="Thelen J."/>
            <person name="Cheng J."/>
            <person name="Xu D."/>
            <person name="Hellsten U."/>
            <person name="May G."/>
            <person name="Yu Y."/>
            <person name="Sakurai T."/>
            <person name="Umezawa T."/>
            <person name="Bhattacharyya M."/>
            <person name="Sandhu D."/>
            <person name="Valliyodan B."/>
            <person name="Lindquist E."/>
            <person name="Peto M."/>
            <person name="Grant D."/>
            <person name="Shu S."/>
            <person name="Goodstein D."/>
            <person name="Barry K."/>
            <person name="Futrell-Griggs M."/>
            <person name="Abernathy B."/>
            <person name="Du J."/>
            <person name="Tian Z."/>
            <person name="Zhu L."/>
            <person name="Gill N."/>
            <person name="Joshi T."/>
            <person name="Libault M."/>
            <person name="Sethuraman A."/>
            <person name="Zhang X."/>
            <person name="Shinozaki K."/>
            <person name="Nguyen H."/>
            <person name="Wing R."/>
            <person name="Cregan P."/>
            <person name="Specht J."/>
            <person name="Grimwood J."/>
            <person name="Rokhsar D."/>
            <person name="Stacey G."/>
            <person name="Shoemaker R."/>
            <person name="Jackson S."/>
        </authorList>
    </citation>
    <scope>NUCLEOTIDE SEQUENCE</scope>
    <source>
        <tissue evidence="1">Callus</tissue>
    </source>
</reference>
<reference evidence="1 2" key="1">
    <citation type="journal article" date="2010" name="Nature">
        <title>Genome sequence of the palaeopolyploid soybean.</title>
        <authorList>
            <person name="Schmutz J."/>
            <person name="Cannon S.B."/>
            <person name="Schlueter J."/>
            <person name="Ma J."/>
            <person name="Mitros T."/>
            <person name="Nelson W."/>
            <person name="Hyten D.L."/>
            <person name="Song Q."/>
            <person name="Thelen J.J."/>
            <person name="Cheng J."/>
            <person name="Xu D."/>
            <person name="Hellsten U."/>
            <person name="May G.D."/>
            <person name="Yu Y."/>
            <person name="Sakurai T."/>
            <person name="Umezawa T."/>
            <person name="Bhattacharyya M.K."/>
            <person name="Sandhu D."/>
            <person name="Valliyodan B."/>
            <person name="Lindquist E."/>
            <person name="Peto M."/>
            <person name="Grant D."/>
            <person name="Shu S."/>
            <person name="Goodstein D."/>
            <person name="Barry K."/>
            <person name="Futrell-Griggs M."/>
            <person name="Abernathy B."/>
            <person name="Du J."/>
            <person name="Tian Z."/>
            <person name="Zhu L."/>
            <person name="Gill N."/>
            <person name="Joshi T."/>
            <person name="Libault M."/>
            <person name="Sethuraman A."/>
            <person name="Zhang X.-C."/>
            <person name="Shinozaki K."/>
            <person name="Nguyen H.T."/>
            <person name="Wing R.A."/>
            <person name="Cregan P."/>
            <person name="Specht J."/>
            <person name="Grimwood J."/>
            <person name="Rokhsar D."/>
            <person name="Stacey G."/>
            <person name="Shoemaker R.C."/>
            <person name="Jackson S.A."/>
        </authorList>
    </citation>
    <scope>NUCLEOTIDE SEQUENCE [LARGE SCALE GENOMIC DNA]</scope>
    <source>
        <strain evidence="2">cv. Williams 82</strain>
        <tissue evidence="1">Callus</tissue>
    </source>
</reference>
<keyword evidence="3" id="KW-1185">Reference proteome</keyword>
<dbReference type="EnsemblPlants" id="KRH74630">
    <property type="protein sequence ID" value="KRH74630"/>
    <property type="gene ID" value="GLYMA_01G032700"/>
</dbReference>
<proteinExistence type="predicted"/>
<evidence type="ECO:0000313" key="1">
    <source>
        <dbReference type="EMBL" id="KRH74630.1"/>
    </source>
</evidence>
<dbReference type="EMBL" id="CM000834">
    <property type="protein sequence ID" value="KRH74630.1"/>
    <property type="molecule type" value="Genomic_DNA"/>
</dbReference>
<accession>A0A0R0L613</accession>
<name>A0A0R0L613_SOYBN</name>
<evidence type="ECO:0000313" key="3">
    <source>
        <dbReference type="Proteomes" id="UP000008827"/>
    </source>
</evidence>
<dbReference type="Proteomes" id="UP000008827">
    <property type="component" value="Chromosome 1"/>
</dbReference>
<dbReference type="Gramene" id="KRH74630">
    <property type="protein sequence ID" value="KRH74630"/>
    <property type="gene ID" value="GLYMA_01G032700"/>
</dbReference>
<protein>
    <submittedName>
        <fullName evidence="1 2">Uncharacterized protein</fullName>
    </submittedName>
</protein>
<sequence>MPNLIIIIIYYIWFQKQHDIRVTYLHVSDDSYLIPIVLDLPHEQHHPSFHTYIFFNILIHVPSLTVLFSDTLLGIISMYS</sequence>
<organism evidence="1">
    <name type="scientific">Glycine max</name>
    <name type="common">Soybean</name>
    <name type="synonym">Glycine hispida</name>
    <dbReference type="NCBI Taxonomy" id="3847"/>
    <lineage>
        <taxon>Eukaryota</taxon>
        <taxon>Viridiplantae</taxon>
        <taxon>Streptophyta</taxon>
        <taxon>Embryophyta</taxon>
        <taxon>Tracheophyta</taxon>
        <taxon>Spermatophyta</taxon>
        <taxon>Magnoliopsida</taxon>
        <taxon>eudicotyledons</taxon>
        <taxon>Gunneridae</taxon>
        <taxon>Pentapetalae</taxon>
        <taxon>rosids</taxon>
        <taxon>fabids</taxon>
        <taxon>Fabales</taxon>
        <taxon>Fabaceae</taxon>
        <taxon>Papilionoideae</taxon>
        <taxon>50 kb inversion clade</taxon>
        <taxon>NPAAA clade</taxon>
        <taxon>indigoferoid/millettioid clade</taxon>
        <taxon>Phaseoleae</taxon>
        <taxon>Glycine</taxon>
        <taxon>Glycine subgen. Soja</taxon>
    </lineage>
</organism>
<dbReference type="InParanoid" id="A0A0R0L613"/>
<evidence type="ECO:0000313" key="2">
    <source>
        <dbReference type="EnsemblPlants" id="KRH74630"/>
    </source>
</evidence>